<evidence type="ECO:0000313" key="3">
    <source>
        <dbReference type="Proteomes" id="UP001241169"/>
    </source>
</evidence>
<evidence type="ECO:0000256" key="1">
    <source>
        <dbReference type="SAM" id="MobiDB-lite"/>
    </source>
</evidence>
<protein>
    <submittedName>
        <fullName evidence="2">Uncharacterized protein</fullName>
    </submittedName>
</protein>
<name>A0ABQ9S6N5_9PEZI</name>
<evidence type="ECO:0000313" key="2">
    <source>
        <dbReference type="EMBL" id="KAK1526900.1"/>
    </source>
</evidence>
<proteinExistence type="predicted"/>
<dbReference type="GeneID" id="85381581"/>
<organism evidence="2 3">
    <name type="scientific">Colletotrichum paranaense</name>
    <dbReference type="NCBI Taxonomy" id="1914294"/>
    <lineage>
        <taxon>Eukaryota</taxon>
        <taxon>Fungi</taxon>
        <taxon>Dikarya</taxon>
        <taxon>Ascomycota</taxon>
        <taxon>Pezizomycotina</taxon>
        <taxon>Sordariomycetes</taxon>
        <taxon>Hypocreomycetidae</taxon>
        <taxon>Glomerellales</taxon>
        <taxon>Glomerellaceae</taxon>
        <taxon>Colletotrichum</taxon>
        <taxon>Colletotrichum acutatum species complex</taxon>
    </lineage>
</organism>
<reference evidence="2 3" key="1">
    <citation type="submission" date="2016-10" db="EMBL/GenBank/DDBJ databases">
        <title>The genome sequence of Colletotrichum fioriniae PJ7.</title>
        <authorList>
            <person name="Baroncelli R."/>
        </authorList>
    </citation>
    <scope>NUCLEOTIDE SEQUENCE [LARGE SCALE GENOMIC DNA]</scope>
    <source>
        <strain evidence="2 3">IMI 384185</strain>
    </source>
</reference>
<dbReference type="RefSeq" id="XP_060344075.1">
    <property type="nucleotide sequence ID" value="XM_060497682.1"/>
</dbReference>
<dbReference type="EMBL" id="MOPA01000012">
    <property type="protein sequence ID" value="KAK1526900.1"/>
    <property type="molecule type" value="Genomic_DNA"/>
</dbReference>
<gene>
    <name evidence="2" type="ORF">CPAR01_13428</name>
</gene>
<keyword evidence="3" id="KW-1185">Reference proteome</keyword>
<comment type="caution">
    <text evidence="2">The sequence shown here is derived from an EMBL/GenBank/DDBJ whole genome shotgun (WGS) entry which is preliminary data.</text>
</comment>
<feature type="region of interest" description="Disordered" evidence="1">
    <location>
        <begin position="52"/>
        <end position="82"/>
    </location>
</feature>
<accession>A0ABQ9S6N5</accession>
<dbReference type="Proteomes" id="UP001241169">
    <property type="component" value="Unassembled WGS sequence"/>
</dbReference>
<sequence>MNTLDICRLVEDSGLGLCAPIKQYRQPLVDSDLTSGCSRTPINKVHDSILEPTSARSPNAEPASHPATPPSHPSISSARDSAYGRRIPRIPDSWAGNITDSRVAATQCALVHSISSEPAAGMAASVSALAPSEADHVVGREAARRMFLMLQRVVSARGQLQIWRLCIRGSDNL</sequence>